<accession>A8MJC4</accession>
<dbReference type="HOGENOM" id="CLU_072055_0_0_9"/>
<dbReference type="EMBL" id="CP000853">
    <property type="protein sequence ID" value="ABW19906.1"/>
    <property type="molecule type" value="Genomic_DNA"/>
</dbReference>
<feature type="signal peptide" evidence="1">
    <location>
        <begin position="1"/>
        <end position="20"/>
    </location>
</feature>
<feature type="chain" id="PRO_5039250969" description="Lipoprotein" evidence="1">
    <location>
        <begin position="21"/>
        <end position="307"/>
    </location>
</feature>
<gene>
    <name evidence="2" type="ordered locus">Clos_2374</name>
</gene>
<keyword evidence="1" id="KW-0732">Signal</keyword>
<dbReference type="eggNOG" id="ENOG502Z88F">
    <property type="taxonomic scope" value="Bacteria"/>
</dbReference>
<proteinExistence type="predicted"/>
<protein>
    <recommendedName>
        <fullName evidence="4">Lipoprotein</fullName>
    </recommendedName>
</protein>
<evidence type="ECO:0000313" key="2">
    <source>
        <dbReference type="EMBL" id="ABW19906.1"/>
    </source>
</evidence>
<dbReference type="KEGG" id="aoe:Clos_2374"/>
<dbReference type="OrthoDB" id="1707591at2"/>
<reference evidence="3" key="1">
    <citation type="submission" date="2007-10" db="EMBL/GenBank/DDBJ databases">
        <title>Complete genome of Alkaliphilus oremlandii OhILAs.</title>
        <authorList>
            <person name="Copeland A."/>
            <person name="Lucas S."/>
            <person name="Lapidus A."/>
            <person name="Barry K."/>
            <person name="Detter J.C."/>
            <person name="Glavina del Rio T."/>
            <person name="Hammon N."/>
            <person name="Israni S."/>
            <person name="Dalin E."/>
            <person name="Tice H."/>
            <person name="Pitluck S."/>
            <person name="Chain P."/>
            <person name="Malfatti S."/>
            <person name="Shin M."/>
            <person name="Vergez L."/>
            <person name="Schmutz J."/>
            <person name="Larimer F."/>
            <person name="Land M."/>
            <person name="Hauser L."/>
            <person name="Kyrpides N."/>
            <person name="Mikhailova N."/>
            <person name="Stolz J.F."/>
            <person name="Dawson A."/>
            <person name="Fisher E."/>
            <person name="Crable B."/>
            <person name="Perera E."/>
            <person name="Lisak J."/>
            <person name="Ranganathan M."/>
            <person name="Basu P."/>
            <person name="Richardson P."/>
        </authorList>
    </citation>
    <scope>NUCLEOTIDE SEQUENCE [LARGE SCALE GENOMIC DNA]</scope>
    <source>
        <strain evidence="3">OhILAs</strain>
    </source>
</reference>
<dbReference type="AlphaFoldDB" id="A8MJC4"/>
<organism evidence="2 3">
    <name type="scientific">Alkaliphilus oremlandii (strain OhILAs)</name>
    <name type="common">Clostridium oremlandii (strain OhILAs)</name>
    <dbReference type="NCBI Taxonomy" id="350688"/>
    <lineage>
        <taxon>Bacteria</taxon>
        <taxon>Bacillati</taxon>
        <taxon>Bacillota</taxon>
        <taxon>Clostridia</taxon>
        <taxon>Peptostreptococcales</taxon>
        <taxon>Natronincolaceae</taxon>
        <taxon>Alkaliphilus</taxon>
    </lineage>
</organism>
<evidence type="ECO:0008006" key="4">
    <source>
        <dbReference type="Google" id="ProtNLM"/>
    </source>
</evidence>
<sequence length="307" mass="35378">MIRKKGITFCILIISLAGIVACSNQLQDRGDHHNNEEEVIEKQYKEEEIMKEFEQISKEDLNLDSIVSFIDKNIGRVSYKNAGIMVTTLEEAQKVFLKNLEDRFYTPETQEGLDKLFQVEMKLDCLADAAKGDLKELLEESTAKGYKLAAAEGAIFPIIDYDFYTKYSSFVDEELKAYIEVMAVHSKKLSAVDAALVIGWEELVQRAIQQEKFIEKYPDSDKIEAVKELSNWYRYYIFNGLPNTPLFSHKDDEMNPEAKSVYASYIQRESEGKLIEEIKEFMCLLEKNGYKGSKEVENFIEDVLQNN</sequence>
<name>A8MJC4_ALKOO</name>
<dbReference type="STRING" id="350688.Clos_2374"/>
<keyword evidence="3" id="KW-1185">Reference proteome</keyword>
<dbReference type="RefSeq" id="WP_012160213.1">
    <property type="nucleotide sequence ID" value="NC_009922.1"/>
</dbReference>
<dbReference type="Proteomes" id="UP000000269">
    <property type="component" value="Chromosome"/>
</dbReference>
<evidence type="ECO:0000313" key="3">
    <source>
        <dbReference type="Proteomes" id="UP000000269"/>
    </source>
</evidence>
<dbReference type="PROSITE" id="PS51257">
    <property type="entry name" value="PROKAR_LIPOPROTEIN"/>
    <property type="match status" value="1"/>
</dbReference>
<evidence type="ECO:0000256" key="1">
    <source>
        <dbReference type="SAM" id="SignalP"/>
    </source>
</evidence>